<dbReference type="Proteomes" id="UP000004358">
    <property type="component" value="Unassembled WGS sequence"/>
</dbReference>
<evidence type="ECO:0000256" key="2">
    <source>
        <dbReference type="SAM" id="SignalP"/>
    </source>
</evidence>
<name>A3ZVA3_9BACT</name>
<evidence type="ECO:0000313" key="4">
    <source>
        <dbReference type="Proteomes" id="UP000004358"/>
    </source>
</evidence>
<feature type="compositionally biased region" description="Basic and acidic residues" evidence="1">
    <location>
        <begin position="41"/>
        <end position="58"/>
    </location>
</feature>
<dbReference type="STRING" id="314230.DSM3645_02198"/>
<dbReference type="AlphaFoldDB" id="A3ZVA3"/>
<proteinExistence type="predicted"/>
<comment type="caution">
    <text evidence="3">The sequence shown here is derived from an EMBL/GenBank/DDBJ whole genome shotgun (WGS) entry which is preliminary data.</text>
</comment>
<dbReference type="EMBL" id="AANZ01000014">
    <property type="protein sequence ID" value="EAQ79249.1"/>
    <property type="molecule type" value="Genomic_DNA"/>
</dbReference>
<feature type="signal peptide" evidence="2">
    <location>
        <begin position="1"/>
        <end position="28"/>
    </location>
</feature>
<organism evidence="3 4">
    <name type="scientific">Blastopirellula marina DSM 3645</name>
    <dbReference type="NCBI Taxonomy" id="314230"/>
    <lineage>
        <taxon>Bacteria</taxon>
        <taxon>Pseudomonadati</taxon>
        <taxon>Planctomycetota</taxon>
        <taxon>Planctomycetia</taxon>
        <taxon>Pirellulales</taxon>
        <taxon>Pirellulaceae</taxon>
        <taxon>Blastopirellula</taxon>
    </lineage>
</organism>
<dbReference type="eggNOG" id="ENOG5032VAH">
    <property type="taxonomic scope" value="Bacteria"/>
</dbReference>
<reference evidence="3 4" key="1">
    <citation type="submission" date="2006-02" db="EMBL/GenBank/DDBJ databases">
        <authorList>
            <person name="Amann R."/>
            <person name="Ferriera S."/>
            <person name="Johnson J."/>
            <person name="Kravitz S."/>
            <person name="Halpern A."/>
            <person name="Remington K."/>
            <person name="Beeson K."/>
            <person name="Tran B."/>
            <person name="Rogers Y.-H."/>
            <person name="Friedman R."/>
            <person name="Venter J.C."/>
        </authorList>
    </citation>
    <scope>NUCLEOTIDE SEQUENCE [LARGE SCALE GENOMIC DNA]</scope>
    <source>
        <strain evidence="3 4">DSM 3645</strain>
    </source>
</reference>
<accession>A3ZVA3</accession>
<keyword evidence="2" id="KW-0732">Signal</keyword>
<sequence length="181" mass="18993">MKMTQLFAGQTARFVATTLLLFSLSAYGCSNPAADAPSGDGHSEHDGHDHDDHAHPSEGPHGGSLIELGAEEYHAELVHDEKAGSVTIYLLDAAAKAATPIEATELTINLKHDGMGEQFKLAASPDAGDPAGKSSKFVSTDAELAEDLDHEGADAQLVVTIAGKQYRGAVAHDHDHDGHDH</sequence>
<evidence type="ECO:0000313" key="3">
    <source>
        <dbReference type="EMBL" id="EAQ79249.1"/>
    </source>
</evidence>
<protein>
    <submittedName>
        <fullName evidence="3">Uncharacterized protein</fullName>
    </submittedName>
</protein>
<gene>
    <name evidence="3" type="ORF">DSM3645_02198</name>
</gene>
<evidence type="ECO:0000256" key="1">
    <source>
        <dbReference type="SAM" id="MobiDB-lite"/>
    </source>
</evidence>
<dbReference type="HOGENOM" id="CLU_130393_0_0_0"/>
<feature type="region of interest" description="Disordered" evidence="1">
    <location>
        <begin position="34"/>
        <end position="65"/>
    </location>
</feature>
<dbReference type="RefSeq" id="WP_002654034.1">
    <property type="nucleotide sequence ID" value="NZ_CH672377.1"/>
</dbReference>
<dbReference type="PROSITE" id="PS51257">
    <property type="entry name" value="PROKAR_LIPOPROTEIN"/>
    <property type="match status" value="1"/>
</dbReference>
<feature type="chain" id="PRO_5002663796" evidence="2">
    <location>
        <begin position="29"/>
        <end position="181"/>
    </location>
</feature>